<sequence>MTRTPRRRKPRPAHPADPRTLARQLARQQEVLHVLLAQRGEPLAVDALAERLGVSERTVERDLERLRAARLPLRGRGGTGGGVWLDVSRARQPLRLDDDQVMALVLALDFLDADLPERLVQTREQLRNLLDEPSLF</sequence>
<dbReference type="Pfam" id="PF08279">
    <property type="entry name" value="HTH_11"/>
    <property type="match status" value="1"/>
</dbReference>
<dbReference type="InterPro" id="IPR036388">
    <property type="entry name" value="WH-like_DNA-bd_sf"/>
</dbReference>
<dbReference type="InterPro" id="IPR001034">
    <property type="entry name" value="DeoR_HTH"/>
</dbReference>
<evidence type="ECO:0000256" key="2">
    <source>
        <dbReference type="ARBA" id="ARBA00023163"/>
    </source>
</evidence>
<feature type="domain" description="HTH deoR-type" evidence="3">
    <location>
        <begin position="27"/>
        <end position="81"/>
    </location>
</feature>
<reference evidence="4 5" key="1">
    <citation type="submission" date="2017-02" db="EMBL/GenBank/DDBJ databases">
        <authorList>
            <person name="Peterson S.W."/>
        </authorList>
    </citation>
    <scope>NUCLEOTIDE SEQUENCE [LARGE SCALE GENOMIC DNA]</scope>
    <source>
        <strain evidence="4 5">LSP_Lj1</strain>
    </source>
</reference>
<dbReference type="InterPro" id="IPR036390">
    <property type="entry name" value="WH_DNA-bd_sf"/>
</dbReference>
<evidence type="ECO:0000259" key="3">
    <source>
        <dbReference type="SMART" id="SM00420"/>
    </source>
</evidence>
<dbReference type="SMART" id="SM00420">
    <property type="entry name" value="HTH_DEOR"/>
    <property type="match status" value="1"/>
</dbReference>
<dbReference type="InterPro" id="IPR013196">
    <property type="entry name" value="HTH_11"/>
</dbReference>
<organism evidence="4 5">
    <name type="scientific">Luteococcus japonicus LSP_Lj1</name>
    <dbReference type="NCBI Taxonomy" id="1255658"/>
    <lineage>
        <taxon>Bacteria</taxon>
        <taxon>Bacillati</taxon>
        <taxon>Actinomycetota</taxon>
        <taxon>Actinomycetes</taxon>
        <taxon>Propionibacteriales</taxon>
        <taxon>Propionibacteriaceae</taxon>
        <taxon>Luteococcus</taxon>
    </lineage>
</organism>
<dbReference type="GO" id="GO:0003700">
    <property type="term" value="F:DNA-binding transcription factor activity"/>
    <property type="evidence" value="ECO:0007669"/>
    <property type="project" value="InterPro"/>
</dbReference>
<dbReference type="STRING" id="1255658.FM114_12415"/>
<keyword evidence="5" id="KW-1185">Reference proteome</keyword>
<accession>A0A1R4K9L8</accession>
<dbReference type="EMBL" id="FUKQ01000047">
    <property type="protein sequence ID" value="SJN41006.1"/>
    <property type="molecule type" value="Genomic_DNA"/>
</dbReference>
<keyword evidence="1" id="KW-0805">Transcription regulation</keyword>
<dbReference type="Proteomes" id="UP000188342">
    <property type="component" value="Unassembled WGS sequence"/>
</dbReference>
<dbReference type="Gene3D" id="1.10.10.10">
    <property type="entry name" value="Winged helix-like DNA-binding domain superfamily/Winged helix DNA-binding domain"/>
    <property type="match status" value="1"/>
</dbReference>
<evidence type="ECO:0000313" key="5">
    <source>
        <dbReference type="Proteomes" id="UP000188342"/>
    </source>
</evidence>
<dbReference type="AlphaFoldDB" id="A0A1R4K9L8"/>
<evidence type="ECO:0000313" key="4">
    <source>
        <dbReference type="EMBL" id="SJN41006.1"/>
    </source>
</evidence>
<dbReference type="SUPFAM" id="SSF46785">
    <property type="entry name" value="Winged helix' DNA-binding domain"/>
    <property type="match status" value="1"/>
</dbReference>
<name>A0A1R4K9L8_9ACTN</name>
<proteinExistence type="predicted"/>
<protein>
    <recommendedName>
        <fullName evidence="3">HTH deoR-type domain-containing protein</fullName>
    </recommendedName>
</protein>
<evidence type="ECO:0000256" key="1">
    <source>
        <dbReference type="ARBA" id="ARBA00023015"/>
    </source>
</evidence>
<gene>
    <name evidence="4" type="ORF">FM114_12415</name>
</gene>
<keyword evidence="2" id="KW-0804">Transcription</keyword>
<dbReference type="RefSeq" id="WP_170165287.1">
    <property type="nucleotide sequence ID" value="NZ_FUKQ01000047.1"/>
</dbReference>